<evidence type="ECO:0000313" key="1">
    <source>
        <dbReference type="EMBL" id="EAK7594321.1"/>
    </source>
</evidence>
<accession>A0A5T1C2H3</accession>
<protein>
    <recommendedName>
        <fullName evidence="3">RloD</fullName>
    </recommendedName>
</protein>
<organism evidence="1">
    <name type="scientific">Campylobacter jejuni</name>
    <dbReference type="NCBI Taxonomy" id="197"/>
    <lineage>
        <taxon>Bacteria</taxon>
        <taxon>Pseudomonadati</taxon>
        <taxon>Campylobacterota</taxon>
        <taxon>Epsilonproteobacteria</taxon>
        <taxon>Campylobacterales</taxon>
        <taxon>Campylobacteraceae</taxon>
        <taxon>Campylobacter</taxon>
    </lineage>
</organism>
<dbReference type="AlphaFoldDB" id="A0A5T1C2H3"/>
<gene>
    <name evidence="2" type="ORF">E7O22_01835</name>
    <name evidence="1" type="ORF">E7O47_01835</name>
</gene>
<dbReference type="EMBL" id="AACIYG010000002">
    <property type="protein sequence ID" value="EAK7594321.1"/>
    <property type="molecule type" value="Genomic_DNA"/>
</dbReference>
<reference evidence="1" key="1">
    <citation type="submission" date="2019-04" db="EMBL/GenBank/DDBJ databases">
        <authorList>
            <person name="Ashton P.M."/>
            <person name="Dallman T."/>
            <person name="Nair S."/>
            <person name="De Pinna E."/>
            <person name="Peters T."/>
            <person name="Grant K."/>
        </authorList>
    </citation>
    <scope>NUCLEOTIDE SEQUENCE</scope>
    <source>
        <strain evidence="2">OXC2410</strain>
        <strain evidence="1">OXC2443</strain>
    </source>
</reference>
<dbReference type="RefSeq" id="WP_139892946.1">
    <property type="nucleotide sequence ID" value="NZ_CUMD01000005.1"/>
</dbReference>
<comment type="caution">
    <text evidence="1">The sequence shown here is derived from an EMBL/GenBank/DDBJ whole genome shotgun (WGS) entry which is preliminary data.</text>
</comment>
<name>A0A5T1C2H3_CAMJU</name>
<evidence type="ECO:0000313" key="2">
    <source>
        <dbReference type="EMBL" id="EAK8735626.1"/>
    </source>
</evidence>
<dbReference type="EMBL" id="AACJVJ010000002">
    <property type="protein sequence ID" value="EAK8735626.1"/>
    <property type="molecule type" value="Genomic_DNA"/>
</dbReference>
<sequence>MIKRMFGFKLFSFLNFGSIKQENHNHFNSNIISFIKQNEDYFYNGEFKKSFEILKEYKRDNSSDKKNNYLLLVNEAKYYFDLCNYKKTKENLYYLEKEYKNFIDISFKETQLSLCMHEKDPNKFNEIKQYFLIEKQTNRSNEYFDFMYALNTGDIKQAKKLFDKLKEKEKSEFLKANLYAQSFFKEQNENDALLFIELCETLIQDNKLNFLQKKIILETLYEIEKFFTRKYNISILKNKNYIKNYQDILENIIKNDNLQYFGFDYQKYIKYNYCEILLSFEENDKFIEFYMNNKDELFNHFYFSYIDIVKNDIDHNIIQDKILETKDFKLMYDYITYCDIHKDKKAHSFLSSNYKLLDEHNLIFYFIKICLDKKFEITQEIKHFIANKSESNIVYYFLNLKLKKIASNDELEKLYSKLDITLSCEFIKDIILFFQEQNFNSWTDIILKFKDKYNGLVELALSYFYNNININQFENFIKNIDQTLYQKEISSIYLNCGEYKKSVKITQDLWSDKNLDKTILSKHTLAILQKYYDDNKEILDNDLLTKAINYLKADLDNLKLIELIQLLYCSLLFYKKIDTDIIFKLNKQLLECPINNLDQETVNCICEIYNKYITNNNIVQDTILYDKNTGQAYISKSYYNKIDPSYNYISIIDSFEFDLKLKDDNYIKYSIFFDIYCTIISQKNLPNVSKINIDNNNPLEFFREVFNNITFPIEQERKKLIWQFNNQNCYLFHLKNSLGLDYIELIPMLIEDEDINFHSNNCIPYSGSKILTFSSIVLLQHINKLDIVLQRKNIFIPKSIILEIQNKIQNIENSKNKEIYSLSSNGLSKIDNSKVKEKLEYILKLVDLKQIIDDTKYPISNFKNISIDLKQEINIFSICCINQYQLITEDRFFGYLAEEINAPQIVSNAMSLLIEEKDYIDKAILLDSKKYFYVFGEYVAYNINATCLYKNISSYNISNHDKKIIQIINKYGFLDKLKQYYKNTYEVLYPKINFPKNDYVKHNIELLLNLIEENDNAK</sequence>
<proteinExistence type="predicted"/>
<evidence type="ECO:0008006" key="3">
    <source>
        <dbReference type="Google" id="ProtNLM"/>
    </source>
</evidence>